<evidence type="ECO:0000313" key="2">
    <source>
        <dbReference type="EMBL" id="SVB53529.1"/>
    </source>
</evidence>
<dbReference type="EMBL" id="UINC01046034">
    <property type="protein sequence ID" value="SVB53529.1"/>
    <property type="molecule type" value="Genomic_DNA"/>
</dbReference>
<feature type="non-terminal residue" evidence="2">
    <location>
        <position position="1"/>
    </location>
</feature>
<feature type="domain" description="Bacillithiol biosynthesis BshC C-terminal coiled-coil" evidence="1">
    <location>
        <begin position="3"/>
        <end position="108"/>
    </location>
</feature>
<dbReference type="AlphaFoldDB" id="A0A382ET33"/>
<name>A0A382ET33_9ZZZZ</name>
<dbReference type="InterPro" id="IPR055399">
    <property type="entry name" value="CC_BshC"/>
</dbReference>
<dbReference type="Pfam" id="PF24850">
    <property type="entry name" value="CC_BshC"/>
    <property type="match status" value="1"/>
</dbReference>
<gene>
    <name evidence="2" type="ORF">METZ01_LOCUS206383</name>
</gene>
<protein>
    <recommendedName>
        <fullName evidence="1">Bacillithiol biosynthesis BshC C-terminal coiled-coil domain-containing protein</fullName>
    </recommendedName>
</protein>
<evidence type="ECO:0000259" key="1">
    <source>
        <dbReference type="Pfam" id="PF24850"/>
    </source>
</evidence>
<organism evidence="2">
    <name type="scientific">marine metagenome</name>
    <dbReference type="NCBI Taxonomy" id="408172"/>
    <lineage>
        <taxon>unclassified sequences</taxon>
        <taxon>metagenomes</taxon>
        <taxon>ecological metagenomes</taxon>
    </lineage>
</organism>
<sequence length="110" mass="12978">NILKNQFKYLFDIASKTDYSFTGAVKAQEKKQLDGIDNLEKKLLNAQKKKFSDQISRITELRKELFPNDTLQERTANFSEYYCEYGYKIIDILKKNIKPLNKRFSVIEIS</sequence>
<reference evidence="2" key="1">
    <citation type="submission" date="2018-05" db="EMBL/GenBank/DDBJ databases">
        <authorList>
            <person name="Lanie J.A."/>
            <person name="Ng W.-L."/>
            <person name="Kazmierczak K.M."/>
            <person name="Andrzejewski T.M."/>
            <person name="Davidsen T.M."/>
            <person name="Wayne K.J."/>
            <person name="Tettelin H."/>
            <person name="Glass J.I."/>
            <person name="Rusch D."/>
            <person name="Podicherti R."/>
            <person name="Tsui H.-C.T."/>
            <person name="Winkler M.E."/>
        </authorList>
    </citation>
    <scope>NUCLEOTIDE SEQUENCE</scope>
</reference>
<proteinExistence type="predicted"/>
<accession>A0A382ET33</accession>